<proteinExistence type="inferred from homology"/>
<keyword evidence="3" id="KW-0813">Transport</keyword>
<evidence type="ECO:0000256" key="3">
    <source>
        <dbReference type="ARBA" id="ARBA00022448"/>
    </source>
</evidence>
<dbReference type="OrthoDB" id="9986677at2759"/>
<keyword evidence="6" id="KW-0653">Protein transport</keyword>
<dbReference type="InterPro" id="IPR004813">
    <property type="entry name" value="OPT"/>
</dbReference>
<feature type="transmembrane region" description="Helical" evidence="10">
    <location>
        <begin position="421"/>
        <end position="442"/>
    </location>
</feature>
<dbReference type="EMBL" id="MU157909">
    <property type="protein sequence ID" value="KAF9523858.1"/>
    <property type="molecule type" value="Genomic_DNA"/>
</dbReference>
<feature type="transmembrane region" description="Helical" evidence="10">
    <location>
        <begin position="570"/>
        <end position="589"/>
    </location>
</feature>
<feature type="transmembrane region" description="Helical" evidence="10">
    <location>
        <begin position="273"/>
        <end position="291"/>
    </location>
</feature>
<dbReference type="NCBIfam" id="TIGR00727">
    <property type="entry name" value="ISP4_OPT"/>
    <property type="match status" value="1"/>
</dbReference>
<evidence type="ECO:0000256" key="6">
    <source>
        <dbReference type="ARBA" id="ARBA00022927"/>
    </source>
</evidence>
<dbReference type="InterPro" id="IPR004648">
    <property type="entry name" value="Oligpept_transpt"/>
</dbReference>
<name>A0A9P6E7L0_9AGAR</name>
<evidence type="ECO:0000256" key="4">
    <source>
        <dbReference type="ARBA" id="ARBA00022692"/>
    </source>
</evidence>
<gene>
    <name evidence="11" type="ORF">CPB83DRAFT_877849</name>
</gene>
<feature type="region of interest" description="Disordered" evidence="9">
    <location>
        <begin position="31"/>
        <end position="51"/>
    </location>
</feature>
<feature type="transmembrane region" description="Helical" evidence="10">
    <location>
        <begin position="717"/>
        <end position="743"/>
    </location>
</feature>
<comment type="similarity">
    <text evidence="2">Belongs to the oligopeptide OPT transporter family.</text>
</comment>
<organism evidence="11 12">
    <name type="scientific">Crepidotus variabilis</name>
    <dbReference type="NCBI Taxonomy" id="179855"/>
    <lineage>
        <taxon>Eukaryota</taxon>
        <taxon>Fungi</taxon>
        <taxon>Dikarya</taxon>
        <taxon>Basidiomycota</taxon>
        <taxon>Agaricomycotina</taxon>
        <taxon>Agaricomycetes</taxon>
        <taxon>Agaricomycetidae</taxon>
        <taxon>Agaricales</taxon>
        <taxon>Agaricineae</taxon>
        <taxon>Crepidotaceae</taxon>
        <taxon>Crepidotus</taxon>
    </lineage>
</organism>
<sequence>MPAMNELETETKKEPSTMAASYSLSRMEYDVGSDVDDQEPEDSPFPEVRASVSNLDDPNMPAMTIRMWFVGLALCMTSSALNVFFNFRSPAPTVVPLVLMLVSHPCGKFLAFVLPRTTYRLSLLSLPSSIFSKPKSSWFARVMSPFTYARAIEFSLNPGPWNIKEHSLVYIMANVSVGSPYALNAIVVSEVFYDLKLGYWFSLTLVLATQLTGFGLAGLCRRFLVWPASMVWPQNLVACALLNTLHADEDDDGVGITGRTVETGQQGMSRYKFFLIMTVVSFFWFFVPGYLFEALSVFSFVCWMAPMNIPLNQLFGVRTGLGMSILTFDWSQISWIGSPLMFPWWAQVNIFTGFVLFYWISVPILYYSNTWQLAHFPISANGPFDRFGKAYNISKVLLKIDPFSPESYFAYSPLYLPATYAMTYLLAFALSTCVIVHTLLYHGHTLLNGFKRIKIEADDIHAKLMRNYPEVPDWWYSIGICVFFSLAVIAVEVWDTGVPVYALFLSVLIPVIYVLPSGFIYAMTGQGITINILAQIIPGTLLPGQPLANMVFKAYSDLKLGHYIKVPPRATFLVQMIGTAMAAFVQVGVKQWIFDNIPDICSHNQRFSLTCPHNQVFFTASAVWGLIGPTRQFGPTSIYHPHVYAIILGAFLPLPFYLFSRRYPNSWVRYVSTPVILNGVSAIPPATGINYSSWFFVGFIFQYLIRQRGGQRGFVWWAKYCYVLSSALDSGTIASVIVIFFLLQVPRLGDTDGGLRWWGNRVHVQTEDWKGSPLYSIPSGGLPWAEFKPGE</sequence>
<comment type="caution">
    <text evidence="11">The sequence shown here is derived from an EMBL/GenBank/DDBJ whole genome shotgun (WGS) entry which is preliminary data.</text>
</comment>
<feature type="transmembrane region" description="Helical" evidence="10">
    <location>
        <begin position="168"/>
        <end position="187"/>
    </location>
</feature>
<feature type="transmembrane region" description="Helical" evidence="10">
    <location>
        <begin position="67"/>
        <end position="87"/>
    </location>
</feature>
<evidence type="ECO:0000313" key="11">
    <source>
        <dbReference type="EMBL" id="KAF9523858.1"/>
    </source>
</evidence>
<keyword evidence="8 10" id="KW-0472">Membrane</keyword>
<dbReference type="GO" id="GO:0016020">
    <property type="term" value="C:membrane"/>
    <property type="evidence" value="ECO:0007669"/>
    <property type="project" value="UniProtKB-SubCell"/>
</dbReference>
<feature type="transmembrane region" description="Helical" evidence="10">
    <location>
        <begin position="642"/>
        <end position="660"/>
    </location>
</feature>
<evidence type="ECO:0000256" key="9">
    <source>
        <dbReference type="SAM" id="MobiDB-lite"/>
    </source>
</evidence>
<evidence type="ECO:0000256" key="5">
    <source>
        <dbReference type="ARBA" id="ARBA00022856"/>
    </source>
</evidence>
<feature type="transmembrane region" description="Helical" evidence="10">
    <location>
        <begin position="474"/>
        <end position="494"/>
    </location>
</feature>
<feature type="transmembrane region" description="Helical" evidence="10">
    <location>
        <begin position="689"/>
        <end position="705"/>
    </location>
</feature>
<feature type="transmembrane region" description="Helical" evidence="10">
    <location>
        <begin position="311"/>
        <end position="330"/>
    </location>
</feature>
<accession>A0A9P6E7L0</accession>
<dbReference type="Pfam" id="PF03169">
    <property type="entry name" value="OPT"/>
    <property type="match status" value="1"/>
</dbReference>
<evidence type="ECO:0000256" key="7">
    <source>
        <dbReference type="ARBA" id="ARBA00022989"/>
    </source>
</evidence>
<feature type="transmembrane region" description="Helical" evidence="10">
    <location>
        <begin position="93"/>
        <end position="114"/>
    </location>
</feature>
<protein>
    <submittedName>
        <fullName evidence="11">Oligopeptide transporter</fullName>
    </submittedName>
</protein>
<dbReference type="GO" id="GO:0035673">
    <property type="term" value="F:oligopeptide transmembrane transporter activity"/>
    <property type="evidence" value="ECO:0007669"/>
    <property type="project" value="InterPro"/>
</dbReference>
<keyword evidence="4 10" id="KW-0812">Transmembrane</keyword>
<feature type="transmembrane region" description="Helical" evidence="10">
    <location>
        <begin position="500"/>
        <end position="522"/>
    </location>
</feature>
<comment type="subcellular location">
    <subcellularLocation>
        <location evidence="1">Membrane</location>
        <topology evidence="1">Multi-pass membrane protein</topology>
    </subcellularLocation>
</comment>
<dbReference type="PANTHER" id="PTHR22601">
    <property type="entry name" value="ISP4 LIKE PROTEIN"/>
    <property type="match status" value="1"/>
</dbReference>
<evidence type="ECO:0000256" key="1">
    <source>
        <dbReference type="ARBA" id="ARBA00004141"/>
    </source>
</evidence>
<dbReference type="NCBIfam" id="TIGR00728">
    <property type="entry name" value="OPT_sfam"/>
    <property type="match status" value="1"/>
</dbReference>
<dbReference type="GO" id="GO:0015031">
    <property type="term" value="P:protein transport"/>
    <property type="evidence" value="ECO:0007669"/>
    <property type="project" value="UniProtKB-KW"/>
</dbReference>
<keyword evidence="5" id="KW-0571">Peptide transport</keyword>
<feature type="transmembrane region" description="Helical" evidence="10">
    <location>
        <begin position="199"/>
        <end position="220"/>
    </location>
</feature>
<keyword evidence="7 10" id="KW-1133">Transmembrane helix</keyword>
<evidence type="ECO:0000313" key="12">
    <source>
        <dbReference type="Proteomes" id="UP000807306"/>
    </source>
</evidence>
<feature type="transmembrane region" description="Helical" evidence="10">
    <location>
        <begin position="342"/>
        <end position="367"/>
    </location>
</feature>
<evidence type="ECO:0000256" key="8">
    <source>
        <dbReference type="ARBA" id="ARBA00023136"/>
    </source>
</evidence>
<keyword evidence="12" id="KW-1185">Reference proteome</keyword>
<feature type="compositionally biased region" description="Acidic residues" evidence="9">
    <location>
        <begin position="31"/>
        <end position="44"/>
    </location>
</feature>
<evidence type="ECO:0000256" key="10">
    <source>
        <dbReference type="SAM" id="Phobius"/>
    </source>
</evidence>
<dbReference type="Proteomes" id="UP000807306">
    <property type="component" value="Unassembled WGS sequence"/>
</dbReference>
<reference evidence="11" key="1">
    <citation type="submission" date="2020-11" db="EMBL/GenBank/DDBJ databases">
        <authorList>
            <consortium name="DOE Joint Genome Institute"/>
            <person name="Ahrendt S."/>
            <person name="Riley R."/>
            <person name="Andreopoulos W."/>
            <person name="Labutti K."/>
            <person name="Pangilinan J."/>
            <person name="Ruiz-Duenas F.J."/>
            <person name="Barrasa J.M."/>
            <person name="Sanchez-Garcia M."/>
            <person name="Camarero S."/>
            <person name="Miyauchi S."/>
            <person name="Serrano A."/>
            <person name="Linde D."/>
            <person name="Babiker R."/>
            <person name="Drula E."/>
            <person name="Ayuso-Fernandez I."/>
            <person name="Pacheco R."/>
            <person name="Padilla G."/>
            <person name="Ferreira P."/>
            <person name="Barriuso J."/>
            <person name="Kellner H."/>
            <person name="Castanera R."/>
            <person name="Alfaro M."/>
            <person name="Ramirez L."/>
            <person name="Pisabarro A.G."/>
            <person name="Kuo A."/>
            <person name="Tritt A."/>
            <person name="Lipzen A."/>
            <person name="He G."/>
            <person name="Yan M."/>
            <person name="Ng V."/>
            <person name="Cullen D."/>
            <person name="Martin F."/>
            <person name="Rosso M.-N."/>
            <person name="Henrissat B."/>
            <person name="Hibbett D."/>
            <person name="Martinez A.T."/>
            <person name="Grigoriev I.V."/>
        </authorList>
    </citation>
    <scope>NUCLEOTIDE SEQUENCE</scope>
    <source>
        <strain evidence="11">CBS 506.95</strain>
    </source>
</reference>
<dbReference type="AlphaFoldDB" id="A0A9P6E7L0"/>
<evidence type="ECO:0000256" key="2">
    <source>
        <dbReference type="ARBA" id="ARBA00008807"/>
    </source>
</evidence>